<dbReference type="SUPFAM" id="SSF55347">
    <property type="entry name" value="Glyceraldehyde-3-phosphate dehydrogenase-like, C-terminal domain"/>
    <property type="match status" value="1"/>
</dbReference>
<dbReference type="GO" id="GO:0004073">
    <property type="term" value="F:aspartate-semialdehyde dehydrogenase activity"/>
    <property type="evidence" value="ECO:0007669"/>
    <property type="project" value="UniProtKB-EC"/>
</dbReference>
<sequence>MLRIAVVGATGAVGRECLALLDGGIVPVEQVVPVGSARSLGRDLGGELGLSLPMAELVTLDGLDPRGLDIAVFSAGAEISAREAERLASAGVLVVDNSSAFRMRADVPLAVPQVNPGVLDDRPASNLVSNPNCSTIQLVRALKPLHELAGLEDVVVATYQAASGGGVRGLRELAEESRAILDDPRAEGAPGGRFGQPLAFNLVPEIGLPDDTGLTHEERKLVREPRKILGLPDLRVSATAVRVPVFDCHSEAVHVRLREPVTAGSVGAALAATPGIRAYGRSQSPAYPMPRTVFARPEDRALVHVGRIRVEPEDDRAVALWVVADNLWVGAALNALQIVELALKNGWLG</sequence>
<dbReference type="SMART" id="SM00859">
    <property type="entry name" value="Semialdhyde_dh"/>
    <property type="match status" value="1"/>
</dbReference>
<keyword evidence="3" id="KW-0560">Oxidoreductase</keyword>
<dbReference type="PANTHER" id="PTHR46278">
    <property type="entry name" value="DEHYDROGENASE, PUTATIVE-RELATED"/>
    <property type="match status" value="1"/>
</dbReference>
<protein>
    <submittedName>
        <fullName evidence="3">Aspartate-semialdehyde dehydrogenase</fullName>
        <ecNumber evidence="3">1.2.1.11</ecNumber>
    </submittedName>
</protein>
<proteinExistence type="inferred from homology"/>
<dbReference type="RefSeq" id="WP_003981424.1">
    <property type="nucleotide sequence ID" value="NZ_CP043497.1"/>
</dbReference>
<comment type="similarity">
    <text evidence="1">Belongs to the aspartate-semialdehyde dehydrogenase family.</text>
</comment>
<accession>A0ABY3ZD24</accession>
<dbReference type="NCBIfam" id="NF011456">
    <property type="entry name" value="PRK14874.1"/>
    <property type="match status" value="1"/>
</dbReference>
<keyword evidence="4" id="KW-1185">Reference proteome</keyword>
<reference evidence="3 4" key="1">
    <citation type="submission" date="2022-03" db="EMBL/GenBank/DDBJ databases">
        <title>Complete genome of Streptomyces rimosus ssp. rimosus R7 (=ATCC 10970).</title>
        <authorList>
            <person name="Beganovic S."/>
            <person name="Ruckert C."/>
            <person name="Busche T."/>
            <person name="Kalinowski J."/>
            <person name="Wittmann C."/>
        </authorList>
    </citation>
    <scope>NUCLEOTIDE SEQUENCE [LARGE SCALE GENOMIC DNA]</scope>
    <source>
        <strain evidence="3 4">R7</strain>
    </source>
</reference>
<dbReference type="PIRSF" id="PIRSF000148">
    <property type="entry name" value="ASA_dh"/>
    <property type="match status" value="1"/>
</dbReference>
<feature type="domain" description="Semialdehyde dehydrogenase NAD-binding" evidence="2">
    <location>
        <begin position="3"/>
        <end position="122"/>
    </location>
</feature>
<dbReference type="Pfam" id="PF01118">
    <property type="entry name" value="Semialdhyde_dh"/>
    <property type="match status" value="1"/>
</dbReference>
<dbReference type="GeneID" id="66852800"/>
<evidence type="ECO:0000313" key="4">
    <source>
        <dbReference type="Proteomes" id="UP000829494"/>
    </source>
</evidence>
<dbReference type="Gene3D" id="3.30.360.10">
    <property type="entry name" value="Dihydrodipicolinate Reductase, domain 2"/>
    <property type="match status" value="1"/>
</dbReference>
<dbReference type="Pfam" id="PF02774">
    <property type="entry name" value="Semialdhyde_dhC"/>
    <property type="match status" value="1"/>
</dbReference>
<dbReference type="Gene3D" id="3.40.50.720">
    <property type="entry name" value="NAD(P)-binding Rossmann-like Domain"/>
    <property type="match status" value="1"/>
</dbReference>
<dbReference type="Proteomes" id="UP000829494">
    <property type="component" value="Chromosome"/>
</dbReference>
<evidence type="ECO:0000313" key="3">
    <source>
        <dbReference type="EMBL" id="UNZ08054.1"/>
    </source>
</evidence>
<dbReference type="EC" id="1.2.1.11" evidence="3"/>
<dbReference type="CDD" id="cd18131">
    <property type="entry name" value="ASADH_C_bac_euk_like"/>
    <property type="match status" value="1"/>
</dbReference>
<dbReference type="InterPro" id="IPR000534">
    <property type="entry name" value="Semialdehyde_DH_NAD-bd"/>
</dbReference>
<dbReference type="SUPFAM" id="SSF51735">
    <property type="entry name" value="NAD(P)-binding Rossmann-fold domains"/>
    <property type="match status" value="1"/>
</dbReference>
<name>A0ABY3ZD24_STRRM</name>
<dbReference type="InterPro" id="IPR012280">
    <property type="entry name" value="Semialdhyde_DH_dimer_dom"/>
</dbReference>
<dbReference type="EMBL" id="CP094298">
    <property type="protein sequence ID" value="UNZ08054.1"/>
    <property type="molecule type" value="Genomic_DNA"/>
</dbReference>
<dbReference type="PANTHER" id="PTHR46278:SF2">
    <property type="entry name" value="ASPARTATE-SEMIALDEHYDE DEHYDROGENASE"/>
    <property type="match status" value="1"/>
</dbReference>
<evidence type="ECO:0000256" key="1">
    <source>
        <dbReference type="ARBA" id="ARBA00010584"/>
    </source>
</evidence>
<organism evidence="3 4">
    <name type="scientific">Streptomyces rimosus subsp. rimosus</name>
    <dbReference type="NCBI Taxonomy" id="132474"/>
    <lineage>
        <taxon>Bacteria</taxon>
        <taxon>Bacillati</taxon>
        <taxon>Actinomycetota</taxon>
        <taxon>Actinomycetes</taxon>
        <taxon>Kitasatosporales</taxon>
        <taxon>Streptomycetaceae</taxon>
        <taxon>Streptomyces</taxon>
    </lineage>
</organism>
<gene>
    <name evidence="3" type="primary">asd3</name>
    <name evidence="3" type="ORF">SRIMR7_38440</name>
</gene>
<evidence type="ECO:0000259" key="2">
    <source>
        <dbReference type="SMART" id="SM00859"/>
    </source>
</evidence>
<dbReference type="InterPro" id="IPR036291">
    <property type="entry name" value="NAD(P)-bd_dom_sf"/>
</dbReference>